<name>A0A3M7SNC7_BRAPC</name>
<comment type="caution">
    <text evidence="1">The sequence shown here is derived from an EMBL/GenBank/DDBJ whole genome shotgun (WGS) entry which is preliminary data.</text>
</comment>
<accession>A0A3M7SNC7</accession>
<protein>
    <submittedName>
        <fullName evidence="1">Inactive dipeptidyl peptidase</fullName>
    </submittedName>
</protein>
<keyword evidence="2" id="KW-1185">Reference proteome</keyword>
<gene>
    <name evidence="1" type="ORF">BpHYR1_022440</name>
</gene>
<evidence type="ECO:0000313" key="1">
    <source>
        <dbReference type="EMBL" id="RNA37038.1"/>
    </source>
</evidence>
<evidence type="ECO:0000313" key="2">
    <source>
        <dbReference type="Proteomes" id="UP000276133"/>
    </source>
</evidence>
<sequence length="198" mass="22151">MFFGHNACIYEYNCKNYDKGVYVYDTELGSYTIASQLELITLDHLQISTKKNSLRTFVSSVHTPSLRCEIALVASANTSTSGLDNKVAKIVKADSTLEFLLRHKFDKHQTALRVKLRCICCDKMCSNGGTIPWSRTRSLDWGESPVMLPSVHTACTWTFLEDEESNWTKMGSAPASITQPVCSEFPLAMLVKIHMASI</sequence>
<proteinExistence type="predicted"/>
<dbReference type="Proteomes" id="UP000276133">
    <property type="component" value="Unassembled WGS sequence"/>
</dbReference>
<reference evidence="1 2" key="1">
    <citation type="journal article" date="2018" name="Sci. Rep.">
        <title>Genomic signatures of local adaptation to the degree of environmental predictability in rotifers.</title>
        <authorList>
            <person name="Franch-Gras L."/>
            <person name="Hahn C."/>
            <person name="Garcia-Roger E.M."/>
            <person name="Carmona M.J."/>
            <person name="Serra M."/>
            <person name="Gomez A."/>
        </authorList>
    </citation>
    <scope>NUCLEOTIDE SEQUENCE [LARGE SCALE GENOMIC DNA]</scope>
    <source>
        <strain evidence="1">HYR1</strain>
    </source>
</reference>
<organism evidence="1 2">
    <name type="scientific">Brachionus plicatilis</name>
    <name type="common">Marine rotifer</name>
    <name type="synonym">Brachionus muelleri</name>
    <dbReference type="NCBI Taxonomy" id="10195"/>
    <lineage>
        <taxon>Eukaryota</taxon>
        <taxon>Metazoa</taxon>
        <taxon>Spiralia</taxon>
        <taxon>Gnathifera</taxon>
        <taxon>Rotifera</taxon>
        <taxon>Eurotatoria</taxon>
        <taxon>Monogononta</taxon>
        <taxon>Pseudotrocha</taxon>
        <taxon>Ploima</taxon>
        <taxon>Brachionidae</taxon>
        <taxon>Brachionus</taxon>
    </lineage>
</organism>
<dbReference type="EMBL" id="REGN01001102">
    <property type="protein sequence ID" value="RNA37038.1"/>
    <property type="molecule type" value="Genomic_DNA"/>
</dbReference>
<dbReference type="AlphaFoldDB" id="A0A3M7SNC7"/>